<name>A0A8S5TCX7_9CAUD</name>
<evidence type="ECO:0000313" key="1">
    <source>
        <dbReference type="EMBL" id="DAF61129.1"/>
    </source>
</evidence>
<evidence type="ECO:0008006" key="2">
    <source>
        <dbReference type="Google" id="ProtNLM"/>
    </source>
</evidence>
<organism evidence="1">
    <name type="scientific">Myoviridae sp. ctK5o5</name>
    <dbReference type="NCBI Taxonomy" id="2827674"/>
    <lineage>
        <taxon>Viruses</taxon>
        <taxon>Duplodnaviria</taxon>
        <taxon>Heunggongvirae</taxon>
        <taxon>Uroviricota</taxon>
        <taxon>Caudoviricetes</taxon>
    </lineage>
</organism>
<proteinExistence type="predicted"/>
<accession>A0A8S5TCX7</accession>
<reference evidence="1" key="1">
    <citation type="journal article" date="2021" name="Proc. Natl. Acad. Sci. U.S.A.">
        <title>A Catalog of Tens of Thousands of Viruses from Human Metagenomes Reveals Hidden Associations with Chronic Diseases.</title>
        <authorList>
            <person name="Tisza M.J."/>
            <person name="Buck C.B."/>
        </authorList>
    </citation>
    <scope>NUCLEOTIDE SEQUENCE</scope>
    <source>
        <strain evidence="1">CtK5o5</strain>
    </source>
</reference>
<protein>
    <recommendedName>
        <fullName evidence="2">Tail protein</fullName>
    </recommendedName>
</protein>
<dbReference type="EMBL" id="BK032803">
    <property type="protein sequence ID" value="DAF61129.1"/>
    <property type="molecule type" value="Genomic_DNA"/>
</dbReference>
<sequence length="2812" mass="310771">MSTWNIYHKDGSKLTDVNGEQITVHGLEYSDSWMGECFVTINFKHEVPINFQIGDYIVYRGERFELNYEPGKDKQARPDTYGEGFVYDSVKFNALQDELSRDEFLDVVLNDNELHYTALPKFPFYVQTLDDLLDRIQANLDDQIGKGLWKIYSRNMERSVQRGGQKSEWMSMYGEGTSDNVIESMSITVDSQTCWQALALVNEKWDINFIVRGRNIYVGTTGIQANHIFKYGLGRGLYEIEQNADSDQSVVTRLRAYGSEKNLPSHYYADLGVKYLANITKVVEASTNVELELDLDYIDSYFKTPRTYTVAGNPDVQTNGWVVKATFNFQTVITGYVSKKSDSGKCRFYSEYKGGQNDNGDEESQGKLDAFIAQVNAGSTKMYFVSGINSKTFPSSMKEYAENLPNNMAVNRLMLPGFPHVSLSDFYDSLTETDKKYVNPTGKKHKFSTDPHRPYIDSINIDQIGLRSASQFFETDDKTNGIIEIYPTIEEMVIGGVRVDEINEGVAPDDDGRFGDNETVKNVDIYLNKAIDFDINDLKDDDFSISMKDGMCGGRTFKVASSTKVDGRWRLTIERVKDDALELWFPYRDYPIRKGDHFVLTGITLPDSYVNAASLKLLKYAIAYLDKNDYTRYVYQPKVDELFMARQHDQAKEDTTGTIKSLHDTLKAGDLMEFEDTDLGIGGTISIDQLTIKEEDGKIPTYEITLREDKEVGTIQKIQQQISSLQSGNGGTGAGLTTTQVKNQVAAEGSKHFISKINDDTAKGTITWEKVQKLLKGLDIGEGNGTWSADGTLSLFRLLTNNFSSGPYGQGAQIDEKGDMEVNSIYARQFISAPKFAFNEISVTKAEQWNTNGYGTIESVDVENRTITLHLEENDYGSLQVGDICRGLYADIDNAHGADKIEEGALDDCNFVQHKGFFTTYFYVSHIITSEKGKFVFQYGKKSQNTPDPCAYMDFAQYGSFTDEKRQSSMYFSSRGNSFIEVLDGVSTWEVKSQNRVARYGWLGGLALVKKDGSIVRPEGNGIYVQDNIYFGGNINYLQGLSGLDDLREEAKAYDVSLSQYQSVITVDDMGNVINGLYTEDEEKTTKQYRISTAVFVRKGMDILLEEDGNTEDVTAGHYRVHAVSENCEVMVQNSTIFVTAIRNIKDGVAGTNDDANFDYDAMRKATDAMVTIVVELEGKISKTVQMPIRIQHDTLPFMVCDLSNESASVAWNTKTAKYIGLPIKTKVSLLYHNEPWAISSLNISNVAGLKTSMSIEGKAKVLTIDADNLNADTLAQVTKMNITVVGRYAGANYEYTRELTILKSSDTVVYELIPSADSIVVDKDGNKTVNSVSCDVYATSSDDKRYKLTALPSGMSLKYGKSENATMDLVLGAGVDVTSDDKMITFALYDKSNQMLDKESVPVLAYGKDGKGIEYIFKLQNSAPSNPTPSGYATDPDYQRTDQEYIPYGWTDDPSGVDAVNQYEWVSKRVSTNGRWGAFSEPAEYAHFGKHAPKAKSSDDIVTIPTDSNGNALLAFSEEVGFSLLVDGHECNISSIQRYSSTLSNVSCSISGNVATITCEEGAALGITSQTIVFKVTGTLDGSTYIDYVTVKVVPNVTGSDGDGYEYIYYLSSSSSASSIPTPRRQNGILQDNWQDDPMPPTVDKQYVYVAYKKGVVGSDGTFSAPKLFNRFPKSIAKQETKFYAHSSLTSAPKNDVLWNSGSTSMPTDFSDAYPWLWKIIRTTYTDGTTDDVVSCEGYKAKDGIGITSVNTWYGLSKSMTSQPSSFTYNTLSKVVIETHANDYVWSADKVVYTNGSEAFTGIYCIGKCSDLASVTEQYGTSASDKNKPTSWDDAYPTDASKGTYIWSRDKIVWKDNSTTYSDAQLIGYIATDGKHAPKASSTDDIVTIPTDSNGKALAAFSEDIHFSLRVDGRDCNVSQVVRDRANTTNVSYSISGNTASISCAKGARLGMVAQTIVFKVTGTLDGFSYIDYVTVKIVPNVTGADGDGYEYIYYQSNYLNNDFSAPKRTNGKLTDGWQDDMMAPTKDKRYVFVAYKRGELGSDGEFSMPELFNRYPRSIISQETKFIAWHSLTDAPDANEIWYHGSTDMPKDFSDDKPWLWKVVRTNYTEGDPEYTVSCEGYKAKDGDGLIVGYQSSASEPSGHPTPKTLADYDKAQDDIGNGWAKTAPATGGKSIVLGGKITTDEISDRYNSSTNAWGTEESEILLDGIKQKKTFYKTPSSLGNNGKCIRRIKVVNHFRDSYLRVMMKSYSEANYDLVCISRLYLPSEVINSDGNQIKEDSEYLNKSKYAYEVSGDGQSLVAELSMPDAGEYYFFIGYFKDGSNDSYGDYGLFAWQAMIALTESLWRTDGTVDDASNITWSKAMPMQAEAIVMERAYIATTNDTKAPAKPYRTNGILQGGWTAKRLAVSSTNRFIWESVRTGKHGTDSVQDDWSQPVVVANFAEAGKMGKNGCIVRNSEGWKSGATYHNDSALTKEQKYIDLIYIEDNNANDGWSIYQCNVTHTATGSSFDPSAVDSDKNKLWTKLSDAGPMYSPLIVAKNAVLKFAQGQQFNLMEGNNIFGSFRWVKDDADYAFWIGGTEGSTATTSITKGGKLKTTNADITGKITATSGQIGGFKLEDNNLVCSNARLVIGKEGNNFTRMVVLDAKSFTYASYNFALSVVNYGIVTQSSATQAGIHINVGASNASAQYPGIVMENGTFVGFRVPIVPLSYSLDLRNNASIYASGMCIRCNNSSSITITLPTSATGAKTGDVFTVIRAGTGDVTIKAPAGVSYRTSSGKTGEFTSTKKNEQIHLIFDGDTWFSECSAG</sequence>